<dbReference type="STRING" id="1142394.PSMK_05980"/>
<keyword evidence="2 5" id="KW-0808">Transferase</keyword>
<dbReference type="InterPro" id="IPR035926">
    <property type="entry name" value="NusB-like_sf"/>
</dbReference>
<evidence type="ECO:0000256" key="1">
    <source>
        <dbReference type="ARBA" id="ARBA00022603"/>
    </source>
</evidence>
<evidence type="ECO:0000259" key="7">
    <source>
        <dbReference type="PROSITE" id="PS51686"/>
    </source>
</evidence>
<dbReference type="Pfam" id="PF01189">
    <property type="entry name" value="Methyltr_RsmB-F"/>
    <property type="match status" value="1"/>
</dbReference>
<dbReference type="InterPro" id="IPR001678">
    <property type="entry name" value="MeTrfase_RsmB-F_NOP2_dom"/>
</dbReference>
<dbReference type="Pfam" id="PF01029">
    <property type="entry name" value="NusB"/>
    <property type="match status" value="1"/>
</dbReference>
<dbReference type="GO" id="GO:0001510">
    <property type="term" value="P:RNA methylation"/>
    <property type="evidence" value="ECO:0007669"/>
    <property type="project" value="InterPro"/>
</dbReference>
<dbReference type="GO" id="GO:0006355">
    <property type="term" value="P:regulation of DNA-templated transcription"/>
    <property type="evidence" value="ECO:0007669"/>
    <property type="project" value="InterPro"/>
</dbReference>
<dbReference type="PANTHER" id="PTHR22807">
    <property type="entry name" value="NOP2 YEAST -RELATED NOL1/NOP2/FMU SUN DOMAIN-CONTAINING"/>
    <property type="match status" value="1"/>
</dbReference>
<dbReference type="OrthoDB" id="9810297at2"/>
<dbReference type="HOGENOM" id="CLU_667046_0_0_0"/>
<gene>
    <name evidence="8" type="ordered locus">PSMK_05980</name>
</gene>
<dbReference type="InterPro" id="IPR029063">
    <property type="entry name" value="SAM-dependent_MTases_sf"/>
</dbReference>
<dbReference type="InterPro" id="IPR006027">
    <property type="entry name" value="NusB_RsmB_TIM44"/>
</dbReference>
<dbReference type="AlphaFoldDB" id="I0IBW9"/>
<evidence type="ECO:0000256" key="2">
    <source>
        <dbReference type="ARBA" id="ARBA00022679"/>
    </source>
</evidence>
<evidence type="ECO:0000256" key="3">
    <source>
        <dbReference type="ARBA" id="ARBA00022691"/>
    </source>
</evidence>
<keyword evidence="9" id="KW-1185">Reference proteome</keyword>
<evidence type="ECO:0000256" key="4">
    <source>
        <dbReference type="ARBA" id="ARBA00022884"/>
    </source>
</evidence>
<dbReference type="SUPFAM" id="SSF53335">
    <property type="entry name" value="S-adenosyl-L-methionine-dependent methyltransferases"/>
    <property type="match status" value="1"/>
</dbReference>
<dbReference type="CDD" id="cd02440">
    <property type="entry name" value="AdoMet_MTases"/>
    <property type="match status" value="1"/>
</dbReference>
<dbReference type="RefSeq" id="WP_014435977.1">
    <property type="nucleotide sequence ID" value="NC_017080.1"/>
</dbReference>
<dbReference type="eggNOG" id="COG0781">
    <property type="taxonomic scope" value="Bacteria"/>
</dbReference>
<accession>I0IBW9</accession>
<dbReference type="SUPFAM" id="SSF48013">
    <property type="entry name" value="NusB-like"/>
    <property type="match status" value="1"/>
</dbReference>
<dbReference type="PRINTS" id="PR02008">
    <property type="entry name" value="RCMTFAMILY"/>
</dbReference>
<name>I0IBW9_PHYMF</name>
<dbReference type="GO" id="GO:0003723">
    <property type="term" value="F:RNA binding"/>
    <property type="evidence" value="ECO:0007669"/>
    <property type="project" value="UniProtKB-UniRule"/>
</dbReference>
<feature type="domain" description="SAM-dependent MTase RsmB/NOP-type" evidence="7">
    <location>
        <begin position="298"/>
        <end position="412"/>
    </location>
</feature>
<feature type="binding site" evidence="5">
    <location>
        <position position="304"/>
    </location>
    <ligand>
        <name>S-adenosyl-L-methionine</name>
        <dbReference type="ChEBI" id="CHEBI:59789"/>
    </ligand>
</feature>
<dbReference type="EMBL" id="AP012338">
    <property type="protein sequence ID" value="BAM02757.1"/>
    <property type="molecule type" value="Genomic_DNA"/>
</dbReference>
<sequence>MPELQPAEPAALGEGLSPADARLALAIVRTVHQRWLTLGPLLQSVGCPAVSTLSPGLQAVLLGAAAQLLFFDRLPARAVVHEAVDLARRFANPNAAGFVNAVLRALDEAVMSSPEATGEPWTPGRSRLPVDPRGGQALTSRPLWGDLLPDPSNPVRHLAAACSLPRPLVRALVEAHGPEAAAGVAAAAVRRPPVFVAEGTGPPERYDGAPVWLAAHLAENPARRVQDPASALAVAATAGLTPRRVLDLCAGRGTKTRQLLATHPDAEVSAWDPDAERARDLAAIPGVDVGEPAADARFDLVLLDVPCTNTGVLARRPEARYRWSARRLASLVALQREILTRGAGFVAPGGHLLYSTCSVDPAENQEQAAWLLGQPAGARFAPVGERLRLPGGVGEAYADGSYHSLFCAGSRP</sequence>
<comment type="caution">
    <text evidence="5">Lacks conserved residue(s) required for the propagation of feature annotation.</text>
</comment>
<feature type="region of interest" description="Disordered" evidence="6">
    <location>
        <begin position="114"/>
        <end position="133"/>
    </location>
</feature>
<dbReference type="PANTHER" id="PTHR22807:SF53">
    <property type="entry name" value="RIBOSOMAL RNA SMALL SUBUNIT METHYLTRANSFERASE B-RELATED"/>
    <property type="match status" value="1"/>
</dbReference>
<dbReference type="Proteomes" id="UP000007881">
    <property type="component" value="Chromosome"/>
</dbReference>
<dbReference type="Gene3D" id="3.40.50.150">
    <property type="entry name" value="Vaccinia Virus protein VP39"/>
    <property type="match status" value="1"/>
</dbReference>
<dbReference type="EC" id="2.1.1.-" evidence="8"/>
<evidence type="ECO:0000256" key="6">
    <source>
        <dbReference type="SAM" id="MobiDB-lite"/>
    </source>
</evidence>
<protein>
    <submittedName>
        <fullName evidence="8">Putative RNA methyltransferase</fullName>
        <ecNumber evidence="8">2.1.1.-</ecNumber>
    </submittedName>
</protein>
<evidence type="ECO:0000256" key="5">
    <source>
        <dbReference type="PROSITE-ProRule" id="PRU01023"/>
    </source>
</evidence>
<dbReference type="InterPro" id="IPR023267">
    <property type="entry name" value="RCMT"/>
</dbReference>
<dbReference type="eggNOG" id="COG0144">
    <property type="taxonomic scope" value="Bacteria"/>
</dbReference>
<dbReference type="KEGG" id="phm:PSMK_05980"/>
<comment type="similarity">
    <text evidence="5">Belongs to the class I-like SAM-binding methyltransferase superfamily. RsmB/NOP family.</text>
</comment>
<evidence type="ECO:0000313" key="8">
    <source>
        <dbReference type="EMBL" id="BAM02757.1"/>
    </source>
</evidence>
<evidence type="ECO:0000313" key="9">
    <source>
        <dbReference type="Proteomes" id="UP000007881"/>
    </source>
</evidence>
<dbReference type="Gene3D" id="1.10.940.10">
    <property type="entry name" value="NusB-like"/>
    <property type="match status" value="1"/>
</dbReference>
<proteinExistence type="inferred from homology"/>
<dbReference type="InterPro" id="IPR049560">
    <property type="entry name" value="MeTrfase_RsmB-F_NOP2_cat"/>
</dbReference>
<keyword evidence="4 5" id="KW-0694">RNA-binding</keyword>
<organism evidence="8 9">
    <name type="scientific">Phycisphaera mikurensis (strain NBRC 102666 / KCTC 22515 / FYK2301M01)</name>
    <dbReference type="NCBI Taxonomy" id="1142394"/>
    <lineage>
        <taxon>Bacteria</taxon>
        <taxon>Pseudomonadati</taxon>
        <taxon>Planctomycetota</taxon>
        <taxon>Phycisphaerae</taxon>
        <taxon>Phycisphaerales</taxon>
        <taxon>Phycisphaeraceae</taxon>
        <taxon>Phycisphaera</taxon>
    </lineage>
</organism>
<feature type="active site" description="Nucleophile" evidence="5">
    <location>
        <position position="357"/>
    </location>
</feature>
<reference evidence="8 9" key="1">
    <citation type="submission" date="2012-02" db="EMBL/GenBank/DDBJ databases">
        <title>Complete genome sequence of Phycisphaera mikurensis NBRC 102666.</title>
        <authorList>
            <person name="Ankai A."/>
            <person name="Hosoyama A."/>
            <person name="Terui Y."/>
            <person name="Sekine M."/>
            <person name="Fukai R."/>
            <person name="Kato Y."/>
            <person name="Nakamura S."/>
            <person name="Yamada-Narita S."/>
            <person name="Kawakoshi A."/>
            <person name="Fukunaga Y."/>
            <person name="Yamazaki S."/>
            <person name="Fujita N."/>
        </authorList>
    </citation>
    <scope>NUCLEOTIDE SEQUENCE [LARGE SCALE GENOMIC DNA]</scope>
    <source>
        <strain evidence="9">NBRC 102666 / KCTC 22515 / FYK2301M01</strain>
    </source>
</reference>
<dbReference type="GO" id="GO:0008173">
    <property type="term" value="F:RNA methyltransferase activity"/>
    <property type="evidence" value="ECO:0007669"/>
    <property type="project" value="InterPro"/>
</dbReference>
<keyword evidence="3 5" id="KW-0949">S-adenosyl-L-methionine</keyword>
<dbReference type="PROSITE" id="PS51686">
    <property type="entry name" value="SAM_MT_RSMB_NOP"/>
    <property type="match status" value="1"/>
</dbReference>
<keyword evidence="1 5" id="KW-0489">Methyltransferase</keyword>